<reference evidence="12 14" key="2">
    <citation type="journal article" date="2013" name="Nature">
        <title>Insights into bilaterian evolution from three spiralian genomes.</title>
        <authorList>
            <person name="Simakov O."/>
            <person name="Marletaz F."/>
            <person name="Cho S.J."/>
            <person name="Edsinger-Gonzales E."/>
            <person name="Havlak P."/>
            <person name="Hellsten U."/>
            <person name="Kuo D.H."/>
            <person name="Larsson T."/>
            <person name="Lv J."/>
            <person name="Arendt D."/>
            <person name="Savage R."/>
            <person name="Osoegawa K."/>
            <person name="de Jong P."/>
            <person name="Grimwood J."/>
            <person name="Chapman J.A."/>
            <person name="Shapiro H."/>
            <person name="Aerts A."/>
            <person name="Otillar R.P."/>
            <person name="Terry A.Y."/>
            <person name="Boore J.L."/>
            <person name="Grigoriev I.V."/>
            <person name="Lindberg D.R."/>
            <person name="Seaver E.C."/>
            <person name="Weisblat D.A."/>
            <person name="Putnam N.H."/>
            <person name="Rokhsar D.S."/>
        </authorList>
    </citation>
    <scope>NUCLEOTIDE SEQUENCE</scope>
    <source>
        <strain evidence="12 14">I ESC-2004</strain>
    </source>
</reference>
<evidence type="ECO:0000256" key="2">
    <source>
        <dbReference type="ARBA" id="ARBA00022475"/>
    </source>
</evidence>
<dbReference type="InterPro" id="IPR036055">
    <property type="entry name" value="LDL_receptor-like_sf"/>
</dbReference>
<dbReference type="Proteomes" id="UP000014760">
    <property type="component" value="Unassembled WGS sequence"/>
</dbReference>
<comment type="caution">
    <text evidence="9">Lacks conserved residue(s) required for the propagation of feature annotation.</text>
</comment>
<organism evidence="12">
    <name type="scientific">Capitella teleta</name>
    <name type="common">Polychaete worm</name>
    <dbReference type="NCBI Taxonomy" id="283909"/>
    <lineage>
        <taxon>Eukaryota</taxon>
        <taxon>Metazoa</taxon>
        <taxon>Spiralia</taxon>
        <taxon>Lophotrochozoa</taxon>
        <taxon>Annelida</taxon>
        <taxon>Polychaeta</taxon>
        <taxon>Sedentaria</taxon>
        <taxon>Scolecida</taxon>
        <taxon>Capitellidae</taxon>
        <taxon>Capitella</taxon>
    </lineage>
</organism>
<feature type="transmembrane region" description="Helical" evidence="10">
    <location>
        <begin position="12"/>
        <end position="42"/>
    </location>
</feature>
<dbReference type="Pfam" id="PF13855">
    <property type="entry name" value="LRR_8"/>
    <property type="match status" value="1"/>
</dbReference>
<dbReference type="GO" id="GO:0009755">
    <property type="term" value="P:hormone-mediated signaling pathway"/>
    <property type="evidence" value="ECO:0007669"/>
    <property type="project" value="TreeGrafter"/>
</dbReference>
<keyword evidence="3" id="KW-0433">Leucine-rich repeat</keyword>
<evidence type="ECO:0000256" key="8">
    <source>
        <dbReference type="ARBA" id="ARBA00023224"/>
    </source>
</evidence>
<dbReference type="SMART" id="SM00192">
    <property type="entry name" value="LDLa"/>
    <property type="match status" value="3"/>
</dbReference>
<dbReference type="PROSITE" id="PS50041">
    <property type="entry name" value="C_TYPE_LECTIN_2"/>
    <property type="match status" value="1"/>
</dbReference>
<dbReference type="HOGENOM" id="CLU_234757_0_0_1"/>
<dbReference type="OrthoDB" id="676979at2759"/>
<feature type="transmembrane region" description="Helical" evidence="10">
    <location>
        <begin position="1849"/>
        <end position="1875"/>
    </location>
</feature>
<evidence type="ECO:0000259" key="11">
    <source>
        <dbReference type="PROSITE" id="PS50041"/>
    </source>
</evidence>
<dbReference type="Gene3D" id="4.10.400.10">
    <property type="entry name" value="Low-density Lipoprotein Receptor"/>
    <property type="match status" value="3"/>
</dbReference>
<dbReference type="Pfam" id="PF00057">
    <property type="entry name" value="Ldl_recept_a"/>
    <property type="match status" value="1"/>
</dbReference>
<dbReference type="SUPFAM" id="SSF57424">
    <property type="entry name" value="LDL receptor-like module"/>
    <property type="match status" value="3"/>
</dbReference>
<dbReference type="PROSITE" id="PS50068">
    <property type="entry name" value="LDLRA_2"/>
    <property type="match status" value="3"/>
</dbReference>
<dbReference type="SUPFAM" id="SSF49854">
    <property type="entry name" value="Spermadhesin, CUB domain"/>
    <property type="match status" value="1"/>
</dbReference>
<dbReference type="Pfam" id="PF00059">
    <property type="entry name" value="Lectin_C"/>
    <property type="match status" value="1"/>
</dbReference>
<dbReference type="EMBL" id="AMQN01000513">
    <property type="status" value="NOT_ANNOTATED_CDS"/>
    <property type="molecule type" value="Genomic_DNA"/>
</dbReference>
<dbReference type="SMART" id="SM00365">
    <property type="entry name" value="LRR_SD22"/>
    <property type="match status" value="4"/>
</dbReference>
<sequence>MIMITRQGNENHWLITLTLTTPLMLLIMFGVKLLAVAASLVMTSSPIHCNKDARWKFDIAAKPLDAILLKTCQIGLADCLESLHSYYKRVWRQCFLGECSLLNCAKPKERSLLGSFCGRFCFSRVASDQLCHWSIRLPSKHGLNMSIVALNPWTSNDCTPDRIYIYNAERNVKFRERLPNAYVCDSRSHTFILPNHNEFLLEWKSVSKIDHQVDFFLSYELVRINTLVQKTPLEGYGIDGRGNSTVPGYQLYDEYTKVYYVSWTWASITGKYPHLMLHFLNCSQSVIELVVYDGPSAKTQVLTKLKCNGIKGINIHGTKRHMYLELRMQEKGERQIHFTFVDADMCSRNATQQLCSNLTIEGNFSISHTGESSFYHRWNFFNSNYDGYLRLHLHSMSYEGEQTGHCSYAGLVFMSMPRLKRGGITLCESTHIEPNVENGDIILGSTWNFFHLIVFHYSGLGRLVFRVSVIPYNCPTWINLCIFPSVVRSISYMKPFQGKIGERTFVREGIWYQANKRHKKVFNGEVSHPDFTFDYRRMYANDRKGKLDTWIKITSIKECLVVQTVLQMDQTENNKCSIQFWKEGTGVYTHRNYLVLTPGHIVTNTEDYDCKRDILHLASDAYLLHYLFPCRISVPYIYYILDGVQMRQMVWNYSKDGIDIPVIGVGRTMVKSFDGCGFMDFSRMEFRRSVPIPRLEADADGTMTTKQRSGVIRYPLRDKIRLTLSEFSEQGFASRCCSVYLYIHLELPNPQQMWNITIDGTSRHTTGNMYDGVHLVTVRNVFQWKMSWKSRTLRWKIPGNIVYDPRGLNSILNNMEIKLHSAQLQNDSIGSIMVRFKREVLPLYKGISGNGVGNMGSTELCSTPYGLSGIEYCFPDEEWLGKKGKRISWIDAHLYCREMGWHLAMVRSNVDRDVMNNILDGIFHTSPSSLGRTSEYVIIGLRKKEQYSWSDHSAYNYRFWEEGETYWASSKNITIDAFTVSLNTLRNLQSYENSSGVTKHRNSTDIYIRSSHEPMVGDCVAIRMLDMASQKPWVRIPCDFPLMRSTFVCQNITARQVEDYADASITDVSEYCPSPWVYTNRRCIRLISKTGLSLSENSESLCGSLEGRLMSLQEYFMLAEFVFSFDGWLDNQESTILLRSEEGTCYLVSWSFIYQIWRNVSLSCDHVTPEYQLCEVDPLPTRTACPVAYTKCADGSCLLGQHICDGEADCPTGDDEQGCSECYDEPVFEEWLHFCNCPARKTPLLFRCAKSGQCISLAKVCDCYDDCDDGSDEMCHPTYCGRRRCAVSSQVQAKLTDSLIRFKELDDCLGDDCEETSSMCELPEFIPCSKGSSQCYPRHKTCIYERKSSMEIRYCWSGAHLQNCQHFMCPQMFQCKVPGSTGGYCVPLSHVCDGVEDCPFGRDEFNCTSMNAIYQGALFCKKDLQILHMSAVGDDIVDCPLSRDDEKVCSDFTCHPDCHCEGMVQFCNVTFEEMKDSFHRATVTLFFNTHMKTLPVSVTSLTSLVILSLSYNQLTIVDKTMFSTHTHLQVLLLNANIIRNIEVGAFRANQHLKFLDLSFNQLQKTHTGMFIGLKRLQGLNLSFCDINIIEKGSLDLLLHLEVLDLRSNKINHLPDLFKIDSINLLNLEGNLITVTRRNLIYLSKPTIRRLKVDRANHALRCALKGADVVLEPSVQGECYQLVRYEAMRVILWFLGIGILLNNMASLLWRWPQKGALNLLLLVLSMLNSLSAWHLLAIAIFGSYYSDLFFIYQNEWNGASFCTTMKFVTSIQSDLSMMITLNVLVEKYRGISQKTVSDGVVRIAYVSPGLVGSAIVVALGLIPNHGPVDWMTCDECYGIPEDSSIVSVFVLIYTCLLRIPLLVTIWLMTSFIFVTLRRKMTNVKGRVSGGNSQGRVLAGLLPLAIFNSCPCIMQLVISFNIRHAIVKRKLIYFICVQYIACLFNPINHTLNTKQFKTWINNKIH</sequence>
<keyword evidence="5" id="KW-0297">G-protein coupled receptor</keyword>
<feature type="domain" description="C-type lectin" evidence="11">
    <location>
        <begin position="888"/>
        <end position="964"/>
    </location>
</feature>
<dbReference type="GO" id="GO:0008528">
    <property type="term" value="F:G protein-coupled peptide receptor activity"/>
    <property type="evidence" value="ECO:0007669"/>
    <property type="project" value="TreeGrafter"/>
</dbReference>
<feature type="transmembrane region" description="Helical" evidence="10">
    <location>
        <begin position="1804"/>
        <end position="1821"/>
    </location>
</feature>
<dbReference type="InterPro" id="IPR023415">
    <property type="entry name" value="LDLR_class-A_CS"/>
</dbReference>
<evidence type="ECO:0000256" key="4">
    <source>
        <dbReference type="ARBA" id="ARBA00022737"/>
    </source>
</evidence>
<accession>R7VJC4</accession>
<reference evidence="14" key="1">
    <citation type="submission" date="2012-12" db="EMBL/GenBank/DDBJ databases">
        <authorList>
            <person name="Hellsten U."/>
            <person name="Grimwood J."/>
            <person name="Chapman J.A."/>
            <person name="Shapiro H."/>
            <person name="Aerts A."/>
            <person name="Otillar R.P."/>
            <person name="Terry A.Y."/>
            <person name="Boore J.L."/>
            <person name="Simakov O."/>
            <person name="Marletaz F."/>
            <person name="Cho S.-J."/>
            <person name="Edsinger-Gonzales E."/>
            <person name="Havlak P."/>
            <person name="Kuo D.-H."/>
            <person name="Larsson T."/>
            <person name="Lv J."/>
            <person name="Arendt D."/>
            <person name="Savage R."/>
            <person name="Osoegawa K."/>
            <person name="de Jong P."/>
            <person name="Lindberg D.R."/>
            <person name="Seaver E.C."/>
            <person name="Weisblat D.A."/>
            <person name="Putnam N.H."/>
            <person name="Grigoriev I.V."/>
            <person name="Rokhsar D.S."/>
        </authorList>
    </citation>
    <scope>NUCLEOTIDE SEQUENCE</scope>
    <source>
        <strain evidence="14">I ESC-2004</strain>
    </source>
</reference>
<dbReference type="PROSITE" id="PS01209">
    <property type="entry name" value="LDLRA_1"/>
    <property type="match status" value="1"/>
</dbReference>
<feature type="disulfide bond" evidence="9">
    <location>
        <begin position="1392"/>
        <end position="1407"/>
    </location>
</feature>
<protein>
    <recommendedName>
        <fullName evidence="11">C-type lectin domain-containing protein</fullName>
    </recommendedName>
</protein>
<feature type="transmembrane region" description="Helical" evidence="10">
    <location>
        <begin position="1689"/>
        <end position="1708"/>
    </location>
</feature>
<keyword evidence="8" id="KW-0807">Transducer</keyword>
<dbReference type="SUPFAM" id="SSF56436">
    <property type="entry name" value="C-type lectin-like"/>
    <property type="match status" value="1"/>
</dbReference>
<feature type="transmembrane region" description="Helical" evidence="10">
    <location>
        <begin position="1720"/>
        <end position="1744"/>
    </location>
</feature>
<dbReference type="STRING" id="283909.R7VJC4"/>
<dbReference type="InterPro" id="IPR001611">
    <property type="entry name" value="Leu-rich_rpt"/>
</dbReference>
<dbReference type="InterPro" id="IPR016187">
    <property type="entry name" value="CTDL_fold"/>
</dbReference>
<dbReference type="InterPro" id="IPR035914">
    <property type="entry name" value="Sperma_CUB_dom_sf"/>
</dbReference>
<feature type="transmembrane region" description="Helical" evidence="10">
    <location>
        <begin position="1928"/>
        <end position="1945"/>
    </location>
</feature>
<keyword evidence="14" id="KW-1185">Reference proteome</keyword>
<dbReference type="SMART" id="SM00034">
    <property type="entry name" value="CLECT"/>
    <property type="match status" value="1"/>
</dbReference>
<evidence type="ECO:0000256" key="1">
    <source>
        <dbReference type="ARBA" id="ARBA00004651"/>
    </source>
</evidence>
<feature type="transmembrane region" description="Helical" evidence="10">
    <location>
        <begin position="1895"/>
        <end position="1916"/>
    </location>
</feature>
<dbReference type="SUPFAM" id="SSF52058">
    <property type="entry name" value="L domain-like"/>
    <property type="match status" value="1"/>
</dbReference>
<keyword evidence="7" id="KW-0675">Receptor</keyword>
<dbReference type="InterPro" id="IPR016186">
    <property type="entry name" value="C-type_lectin-like/link_sf"/>
</dbReference>
<dbReference type="Gene3D" id="3.10.100.10">
    <property type="entry name" value="Mannose-Binding Protein A, subunit A"/>
    <property type="match status" value="1"/>
</dbReference>
<dbReference type="GO" id="GO:0005886">
    <property type="term" value="C:plasma membrane"/>
    <property type="evidence" value="ECO:0007669"/>
    <property type="project" value="UniProtKB-SubCell"/>
</dbReference>
<evidence type="ECO:0000256" key="9">
    <source>
        <dbReference type="PROSITE-ProRule" id="PRU00124"/>
    </source>
</evidence>
<feature type="disulfide bond" evidence="9">
    <location>
        <begin position="1192"/>
        <end position="1210"/>
    </location>
</feature>
<dbReference type="GO" id="GO:0007189">
    <property type="term" value="P:adenylate cyclase-activating G protein-coupled receptor signaling pathway"/>
    <property type="evidence" value="ECO:0007669"/>
    <property type="project" value="TreeGrafter"/>
</dbReference>
<dbReference type="InterPro" id="IPR002172">
    <property type="entry name" value="LDrepeatLR_classA_rpt"/>
</dbReference>
<feature type="disulfide bond" evidence="9">
    <location>
        <begin position="1204"/>
        <end position="1219"/>
    </location>
</feature>
<keyword evidence="6 9" id="KW-1015">Disulfide bond</keyword>
<dbReference type="SMART" id="SM00369">
    <property type="entry name" value="LRR_TYP"/>
    <property type="match status" value="5"/>
</dbReference>
<reference evidence="13" key="3">
    <citation type="submission" date="2015-06" db="UniProtKB">
        <authorList>
            <consortium name="EnsemblMetazoa"/>
        </authorList>
    </citation>
    <scope>IDENTIFICATION</scope>
</reference>
<dbReference type="PANTHER" id="PTHR24372">
    <property type="entry name" value="GLYCOPROTEIN HORMONE RECEPTOR"/>
    <property type="match status" value="1"/>
</dbReference>
<feature type="disulfide bond" evidence="9">
    <location>
        <begin position="1185"/>
        <end position="1197"/>
    </location>
</feature>
<dbReference type="EMBL" id="KB291799">
    <property type="protein sequence ID" value="ELU18744.1"/>
    <property type="molecule type" value="Genomic_DNA"/>
</dbReference>
<evidence type="ECO:0000313" key="14">
    <source>
        <dbReference type="Proteomes" id="UP000014760"/>
    </source>
</evidence>
<dbReference type="EnsemblMetazoa" id="CapteT218472">
    <property type="protein sequence ID" value="CapteP218472"/>
    <property type="gene ID" value="CapteG218472"/>
</dbReference>
<evidence type="ECO:0000256" key="6">
    <source>
        <dbReference type="ARBA" id="ARBA00023157"/>
    </source>
</evidence>
<dbReference type="PROSITE" id="PS51450">
    <property type="entry name" value="LRR"/>
    <property type="match status" value="1"/>
</dbReference>
<dbReference type="CDD" id="cd00112">
    <property type="entry name" value="LDLa"/>
    <property type="match status" value="2"/>
</dbReference>
<keyword evidence="10" id="KW-0812">Transmembrane</keyword>
<evidence type="ECO:0000313" key="13">
    <source>
        <dbReference type="EnsemblMetazoa" id="CapteP218472"/>
    </source>
</evidence>
<keyword evidence="10" id="KW-0472">Membrane</keyword>
<dbReference type="PRINTS" id="PR00261">
    <property type="entry name" value="LDLRECEPTOR"/>
</dbReference>
<comment type="subcellular location">
    <subcellularLocation>
        <location evidence="1">Cell membrane</location>
        <topology evidence="1">Multi-pass membrane protein</topology>
    </subcellularLocation>
</comment>
<gene>
    <name evidence="12" type="ORF">CAPTEDRAFT_218472</name>
</gene>
<dbReference type="InterPro" id="IPR003591">
    <property type="entry name" value="Leu-rich_rpt_typical-subtyp"/>
</dbReference>
<evidence type="ECO:0000256" key="7">
    <source>
        <dbReference type="ARBA" id="ARBA00023170"/>
    </source>
</evidence>
<keyword evidence="2" id="KW-1003">Cell membrane</keyword>
<evidence type="ECO:0000256" key="3">
    <source>
        <dbReference type="ARBA" id="ARBA00022614"/>
    </source>
</evidence>
<proteinExistence type="predicted"/>
<evidence type="ECO:0000256" key="5">
    <source>
        <dbReference type="ARBA" id="ARBA00023040"/>
    </source>
</evidence>
<evidence type="ECO:0000256" key="10">
    <source>
        <dbReference type="SAM" id="Phobius"/>
    </source>
</evidence>
<evidence type="ECO:0000313" key="12">
    <source>
        <dbReference type="EMBL" id="ELU18744.1"/>
    </source>
</evidence>
<keyword evidence="10" id="KW-1133">Transmembrane helix</keyword>
<dbReference type="InterPro" id="IPR032675">
    <property type="entry name" value="LRR_dom_sf"/>
</dbReference>
<keyword evidence="4" id="KW-0677">Repeat</keyword>
<dbReference type="PANTHER" id="PTHR24372:SF77">
    <property type="entry name" value="G-PROTEIN COUPLED RECEPTORS FAMILY 1 PROFILE DOMAIN-CONTAINING PROTEIN"/>
    <property type="match status" value="1"/>
</dbReference>
<name>R7VJC4_CAPTE</name>
<dbReference type="Gene3D" id="3.80.10.10">
    <property type="entry name" value="Ribonuclease Inhibitor"/>
    <property type="match status" value="1"/>
</dbReference>
<dbReference type="InterPro" id="IPR001304">
    <property type="entry name" value="C-type_lectin-like"/>
</dbReference>